<evidence type="ECO:0000256" key="2">
    <source>
        <dbReference type="ARBA" id="ARBA00023300"/>
    </source>
</evidence>
<comment type="subunit">
    <text evidence="3">Heterohexadecamer of 8 large and 8 small subunits.</text>
</comment>
<dbReference type="Pfam" id="PF00101">
    <property type="entry name" value="RuBisCO_small"/>
    <property type="match status" value="1"/>
</dbReference>
<dbReference type="PRINTS" id="PR00152">
    <property type="entry name" value="RUBISCOSMALL"/>
</dbReference>
<dbReference type="HAMAP" id="MF_00859">
    <property type="entry name" value="RuBisCO_S_bact"/>
    <property type="match status" value="1"/>
</dbReference>
<dbReference type="SUPFAM" id="SSF55239">
    <property type="entry name" value="RuBisCO, small subunit"/>
    <property type="match status" value="1"/>
</dbReference>
<evidence type="ECO:0000313" key="6">
    <source>
        <dbReference type="Proteomes" id="UP000222564"/>
    </source>
</evidence>
<evidence type="ECO:0000256" key="3">
    <source>
        <dbReference type="ARBA" id="ARBA00038826"/>
    </source>
</evidence>
<dbReference type="SMART" id="SM00961">
    <property type="entry name" value="RuBisCO_small"/>
    <property type="match status" value="1"/>
</dbReference>
<keyword evidence="2" id="KW-0120">Carbon dioxide fixation</keyword>
<dbReference type="CDD" id="cd03527">
    <property type="entry name" value="RuBisCO_small"/>
    <property type="match status" value="1"/>
</dbReference>
<dbReference type="InterPro" id="IPR000894">
    <property type="entry name" value="RuBisCO_ssu_dom"/>
</dbReference>
<dbReference type="Proteomes" id="UP000222564">
    <property type="component" value="Unassembled WGS sequence"/>
</dbReference>
<dbReference type="EMBL" id="AWQQ01000007">
    <property type="protein sequence ID" value="PHJ39793.1"/>
    <property type="molecule type" value="Genomic_DNA"/>
</dbReference>
<dbReference type="PANTHER" id="PTHR31262:SF23">
    <property type="entry name" value="RIBULOSE BISPHOSPHATE CARBOXYLASE SMALL SUBUNIT"/>
    <property type="match status" value="1"/>
</dbReference>
<comment type="caution">
    <text evidence="5">The sequence shown here is derived from an EMBL/GenBank/DDBJ whole genome shotgun (WGS) entry which is preliminary data.</text>
</comment>
<reference evidence="5 6" key="1">
    <citation type="submission" date="2013-09" db="EMBL/GenBank/DDBJ databases">
        <title>Biodegradation of hydrocarbons in the deep terrestrial subsurface : characterization of a microbial consortium composed of two Desulfotomaculum species originating from a deep geological formation.</title>
        <authorList>
            <person name="Aullo T."/>
            <person name="Berlendis S."/>
            <person name="Lascourreges J.-F."/>
            <person name="Dessort D."/>
            <person name="Saint-Laurent S."/>
            <person name="Schraauwers B."/>
            <person name="Mas J."/>
            <person name="Magot M."/>
            <person name="Ranchou-Peyruse A."/>
        </authorList>
    </citation>
    <scope>NUCLEOTIDE SEQUENCE [LARGE SCALE GENOMIC DNA]</scope>
    <source>
        <strain evidence="5 6">Bs107</strain>
    </source>
</reference>
<keyword evidence="1" id="KW-0113">Calvin cycle</keyword>
<dbReference type="InterPro" id="IPR036385">
    <property type="entry name" value="RuBisCO_ssu_sf"/>
</dbReference>
<organism evidence="5 6">
    <name type="scientific">Desulforamulus profundi</name>
    <dbReference type="NCBI Taxonomy" id="1383067"/>
    <lineage>
        <taxon>Bacteria</taxon>
        <taxon>Bacillati</taxon>
        <taxon>Bacillota</taxon>
        <taxon>Clostridia</taxon>
        <taxon>Eubacteriales</taxon>
        <taxon>Peptococcaceae</taxon>
        <taxon>Desulforamulus</taxon>
    </lineage>
</organism>
<dbReference type="AlphaFoldDB" id="A0A2C6MJP7"/>
<evidence type="ECO:0000256" key="1">
    <source>
        <dbReference type="ARBA" id="ARBA00022567"/>
    </source>
</evidence>
<dbReference type="GO" id="GO:0019253">
    <property type="term" value="P:reductive pentose-phosphate cycle"/>
    <property type="evidence" value="ECO:0007669"/>
    <property type="project" value="UniProtKB-KW"/>
</dbReference>
<keyword evidence="6" id="KW-1185">Reference proteome</keyword>
<proteinExistence type="inferred from homology"/>
<evidence type="ECO:0000259" key="4">
    <source>
        <dbReference type="SMART" id="SM00961"/>
    </source>
</evidence>
<sequence>MKQGAFAFMPPLNEDQVREQIQWVLNQGYCLSVEYTDEPHPRNNYWRMWGLPMFDLKDAAAIMYEFQSCKKAFPDCYIKINGYDADRQGQVVSFIAYYPADMQ</sequence>
<name>A0A2C6MJP7_9FIRM</name>
<dbReference type="Gene3D" id="3.30.190.10">
    <property type="entry name" value="Ribulose bisphosphate carboxylase, small subunit"/>
    <property type="match status" value="1"/>
</dbReference>
<evidence type="ECO:0000313" key="5">
    <source>
        <dbReference type="EMBL" id="PHJ39793.1"/>
    </source>
</evidence>
<protein>
    <submittedName>
        <fullName evidence="5">Ribulose bisphosphate carboxylase small chain</fullName>
    </submittedName>
</protein>
<accession>A0A2C6MJP7</accession>
<dbReference type="InterPro" id="IPR024681">
    <property type="entry name" value="RuBisCO_ssu"/>
</dbReference>
<feature type="domain" description="Ribulose bisphosphate carboxylase small subunit" evidence="4">
    <location>
        <begin position="2"/>
        <end position="99"/>
    </location>
</feature>
<gene>
    <name evidence="5" type="ORF">P378_00975</name>
</gene>
<dbReference type="PANTHER" id="PTHR31262">
    <property type="entry name" value="RIBULOSE BISPHOSPHATE CARBOXYLASE SMALL CHAIN 1, CHLOROPLASTIC"/>
    <property type="match status" value="1"/>
</dbReference>